<proteinExistence type="predicted"/>
<evidence type="ECO:0000313" key="1">
    <source>
        <dbReference type="EMBL" id="MBB6435836.1"/>
    </source>
</evidence>
<comment type="caution">
    <text evidence="1">The sequence shown here is derived from an EMBL/GenBank/DDBJ whole genome shotgun (WGS) entry which is preliminary data.</text>
</comment>
<keyword evidence="2" id="KW-1185">Reference proteome</keyword>
<name>A0A7X0HE32_9ACTN</name>
<gene>
    <name evidence="1" type="ORF">HNQ79_002299</name>
</gene>
<protein>
    <submittedName>
        <fullName evidence="1">Uncharacterized protein</fullName>
    </submittedName>
</protein>
<reference evidence="1 2" key="1">
    <citation type="submission" date="2020-08" db="EMBL/GenBank/DDBJ databases">
        <title>Genomic Encyclopedia of Type Strains, Phase IV (KMG-IV): sequencing the most valuable type-strain genomes for metagenomic binning, comparative biology and taxonomic classification.</title>
        <authorList>
            <person name="Goeker M."/>
        </authorList>
    </citation>
    <scope>NUCLEOTIDE SEQUENCE [LARGE SCALE GENOMIC DNA]</scope>
    <source>
        <strain evidence="1 2">DSM 40141</strain>
    </source>
</reference>
<evidence type="ECO:0000313" key="2">
    <source>
        <dbReference type="Proteomes" id="UP000540423"/>
    </source>
</evidence>
<dbReference type="Proteomes" id="UP000540423">
    <property type="component" value="Unassembled WGS sequence"/>
</dbReference>
<sequence>MRDDSVAECRCRHSWTVHLEGRCGGTDGNCACRGFCPGDWRPHTTATCRGCGHRRTQHGVSCRVVTGQDTTTERHSGHEGDTWTTDGTVEIRCTCQNFW</sequence>
<dbReference type="RefSeq" id="WP_185029676.1">
    <property type="nucleotide sequence ID" value="NZ_BNBN01000005.1"/>
</dbReference>
<dbReference type="AlphaFoldDB" id="A0A7X0HE32"/>
<dbReference type="EMBL" id="JACHEM010000005">
    <property type="protein sequence ID" value="MBB6435836.1"/>
    <property type="molecule type" value="Genomic_DNA"/>
</dbReference>
<organism evidence="1 2">
    <name type="scientific">Streptomyces candidus</name>
    <dbReference type="NCBI Taxonomy" id="67283"/>
    <lineage>
        <taxon>Bacteria</taxon>
        <taxon>Bacillati</taxon>
        <taxon>Actinomycetota</taxon>
        <taxon>Actinomycetes</taxon>
        <taxon>Kitasatosporales</taxon>
        <taxon>Streptomycetaceae</taxon>
        <taxon>Streptomyces</taxon>
    </lineage>
</organism>
<accession>A0A7X0HE32</accession>